<comment type="subcellular location">
    <subcellularLocation>
        <location evidence="7">Cytoplasm</location>
    </subcellularLocation>
</comment>
<dbReference type="GO" id="GO:0004222">
    <property type="term" value="F:metalloendopeptidase activity"/>
    <property type="evidence" value="ECO:0007669"/>
    <property type="project" value="InterPro"/>
</dbReference>
<feature type="binding site" evidence="7">
    <location>
        <position position="111"/>
    </location>
    <ligand>
        <name>Zn(2+)</name>
        <dbReference type="ChEBI" id="CHEBI:29105"/>
        <note>catalytic</note>
    </ligand>
</feature>
<dbReference type="Proteomes" id="UP001221302">
    <property type="component" value="Unassembled WGS sequence"/>
</dbReference>
<evidence type="ECO:0000256" key="1">
    <source>
        <dbReference type="ARBA" id="ARBA00010875"/>
    </source>
</evidence>
<evidence type="ECO:0000256" key="6">
    <source>
        <dbReference type="ARBA" id="ARBA00022833"/>
    </source>
</evidence>
<comment type="caution">
    <text evidence="8">The sequence shown here is derived from an EMBL/GenBank/DDBJ whole genome shotgun (WGS) entry which is preliminary data.</text>
</comment>
<reference evidence="8" key="1">
    <citation type="submission" date="2023-03" db="EMBL/GenBank/DDBJ databases">
        <title>Stygiobacter electus gen. nov., sp. nov., facultatively anaerobic thermotolerant bacterium of the class Ignavibacteria from a well of Yessentuki mineral water deposit.</title>
        <authorList>
            <person name="Podosokorskaya O.A."/>
            <person name="Elcheninov A.G."/>
            <person name="Petrova N.F."/>
            <person name="Zavarzina D.G."/>
            <person name="Kublanov I.V."/>
            <person name="Merkel A.Y."/>
        </authorList>
    </citation>
    <scope>NUCLEOTIDE SEQUENCE</scope>
    <source>
        <strain evidence="8">09-Me</strain>
    </source>
</reference>
<feature type="binding site" evidence="7">
    <location>
        <position position="107"/>
    </location>
    <ligand>
        <name>Zn(2+)</name>
        <dbReference type="ChEBI" id="CHEBI:29105"/>
        <note>catalytic</note>
    </ligand>
</feature>
<evidence type="ECO:0000313" key="9">
    <source>
        <dbReference type="Proteomes" id="UP001221302"/>
    </source>
</evidence>
<comment type="cofactor">
    <cofactor evidence="7">
        <name>Zn(2+)</name>
        <dbReference type="ChEBI" id="CHEBI:29105"/>
    </cofactor>
    <text evidence="7">Binds 1 zinc ion.</text>
</comment>
<dbReference type="GO" id="GO:0005737">
    <property type="term" value="C:cytoplasm"/>
    <property type="evidence" value="ECO:0007669"/>
    <property type="project" value="UniProtKB-SubCell"/>
</dbReference>
<accession>A0AAE3NWM9</accession>
<evidence type="ECO:0000256" key="3">
    <source>
        <dbReference type="ARBA" id="ARBA00022723"/>
    </source>
</evidence>
<gene>
    <name evidence="7 8" type="primary">ybeY</name>
    <name evidence="8" type="ORF">P0M35_04685</name>
</gene>
<dbReference type="GO" id="GO:0008270">
    <property type="term" value="F:zinc ion binding"/>
    <property type="evidence" value="ECO:0007669"/>
    <property type="project" value="UniProtKB-UniRule"/>
</dbReference>
<sequence length="147" mass="17328">MKGIKIFTEKGIRVNKSKIETILDKLKNDLDFKIDSFELNFVNSQTIIEINKKYLNHKDSTDIITFNYSDEKFRFDAEIFISITDAIENAKKYKVQNDNEVGRLIIHGILHLLGYDDMTPSKKKTMKKHENFYVKKYDKLFKGILLQ</sequence>
<dbReference type="GO" id="GO:0004521">
    <property type="term" value="F:RNA endonuclease activity"/>
    <property type="evidence" value="ECO:0007669"/>
    <property type="project" value="UniProtKB-UniRule"/>
</dbReference>
<dbReference type="InterPro" id="IPR002036">
    <property type="entry name" value="YbeY"/>
</dbReference>
<feature type="binding site" evidence="7">
    <location>
        <position position="117"/>
    </location>
    <ligand>
        <name>Zn(2+)</name>
        <dbReference type="ChEBI" id="CHEBI:29105"/>
        <note>catalytic</note>
    </ligand>
</feature>
<keyword evidence="4 7" id="KW-0255">Endonuclease</keyword>
<keyword evidence="3 7" id="KW-0479">Metal-binding</keyword>
<dbReference type="AlphaFoldDB" id="A0AAE3NWM9"/>
<keyword evidence="5 7" id="KW-0378">Hydrolase</keyword>
<comment type="function">
    <text evidence="7">Single strand-specific metallo-endoribonuclease involved in late-stage 70S ribosome quality control and in maturation of the 3' terminus of the 16S rRNA.</text>
</comment>
<dbReference type="EC" id="3.1.-.-" evidence="7"/>
<dbReference type="Gene3D" id="3.40.390.30">
    <property type="entry name" value="Metalloproteases ('zincins'), catalytic domain"/>
    <property type="match status" value="1"/>
</dbReference>
<dbReference type="EMBL" id="JARGDL010000004">
    <property type="protein sequence ID" value="MDF1611436.1"/>
    <property type="molecule type" value="Genomic_DNA"/>
</dbReference>
<dbReference type="PROSITE" id="PS01306">
    <property type="entry name" value="UPF0054"/>
    <property type="match status" value="1"/>
</dbReference>
<keyword evidence="7" id="KW-0690">Ribosome biogenesis</keyword>
<evidence type="ECO:0000256" key="7">
    <source>
        <dbReference type="HAMAP-Rule" id="MF_00009"/>
    </source>
</evidence>
<dbReference type="RefSeq" id="WP_321535203.1">
    <property type="nucleotide sequence ID" value="NZ_JARGDL010000004.1"/>
</dbReference>
<dbReference type="GO" id="GO:0006364">
    <property type="term" value="P:rRNA processing"/>
    <property type="evidence" value="ECO:0007669"/>
    <property type="project" value="UniProtKB-UniRule"/>
</dbReference>
<keyword evidence="2 7" id="KW-0540">Nuclease</keyword>
<dbReference type="InterPro" id="IPR023091">
    <property type="entry name" value="MetalPrtase_cat_dom_sf_prd"/>
</dbReference>
<evidence type="ECO:0000256" key="4">
    <source>
        <dbReference type="ARBA" id="ARBA00022759"/>
    </source>
</evidence>
<dbReference type="PANTHER" id="PTHR46986">
    <property type="entry name" value="ENDORIBONUCLEASE YBEY, CHLOROPLASTIC"/>
    <property type="match status" value="1"/>
</dbReference>
<comment type="similarity">
    <text evidence="1 7">Belongs to the endoribonuclease YbeY family.</text>
</comment>
<protein>
    <recommendedName>
        <fullName evidence="7">Endoribonuclease YbeY</fullName>
        <ecNumber evidence="7">3.1.-.-</ecNumber>
    </recommendedName>
</protein>
<dbReference type="HAMAP" id="MF_00009">
    <property type="entry name" value="Endoribonucl_YbeY"/>
    <property type="match status" value="1"/>
</dbReference>
<organism evidence="8 9">
    <name type="scientific">Stygiobacter electus</name>
    <dbReference type="NCBI Taxonomy" id="3032292"/>
    <lineage>
        <taxon>Bacteria</taxon>
        <taxon>Pseudomonadati</taxon>
        <taxon>Ignavibacteriota</taxon>
        <taxon>Ignavibacteria</taxon>
        <taxon>Ignavibacteriales</taxon>
        <taxon>Melioribacteraceae</taxon>
        <taxon>Stygiobacter</taxon>
    </lineage>
</organism>
<proteinExistence type="inferred from homology"/>
<dbReference type="Pfam" id="PF02130">
    <property type="entry name" value="YbeY"/>
    <property type="match status" value="1"/>
</dbReference>
<keyword evidence="7" id="KW-0698">rRNA processing</keyword>
<dbReference type="PANTHER" id="PTHR46986:SF1">
    <property type="entry name" value="ENDORIBONUCLEASE YBEY, CHLOROPLASTIC"/>
    <property type="match status" value="1"/>
</dbReference>
<keyword evidence="9" id="KW-1185">Reference proteome</keyword>
<dbReference type="InterPro" id="IPR020549">
    <property type="entry name" value="YbeY_CS"/>
</dbReference>
<name>A0AAE3NWM9_9BACT</name>
<evidence type="ECO:0000313" key="8">
    <source>
        <dbReference type="EMBL" id="MDF1611436.1"/>
    </source>
</evidence>
<dbReference type="SUPFAM" id="SSF55486">
    <property type="entry name" value="Metalloproteases ('zincins'), catalytic domain"/>
    <property type="match status" value="1"/>
</dbReference>
<dbReference type="NCBIfam" id="TIGR00043">
    <property type="entry name" value="rRNA maturation RNase YbeY"/>
    <property type="match status" value="1"/>
</dbReference>
<keyword evidence="7" id="KW-0963">Cytoplasm</keyword>
<evidence type="ECO:0000256" key="2">
    <source>
        <dbReference type="ARBA" id="ARBA00022722"/>
    </source>
</evidence>
<evidence type="ECO:0000256" key="5">
    <source>
        <dbReference type="ARBA" id="ARBA00022801"/>
    </source>
</evidence>
<keyword evidence="6 7" id="KW-0862">Zinc</keyword>